<evidence type="ECO:0000259" key="8">
    <source>
        <dbReference type="PROSITE" id="PS50837"/>
    </source>
</evidence>
<dbReference type="RefSeq" id="XP_035580817.1">
    <property type="nucleotide sequence ID" value="XM_035724924.1"/>
</dbReference>
<feature type="domain" description="Pyrin" evidence="7">
    <location>
        <begin position="164"/>
        <end position="260"/>
    </location>
</feature>
<dbReference type="KEGG" id="zca:113936274"/>
<sequence length="1278" mass="144252">MWRLTAPSGWYFYYPGWTLEKGRILETVLLTTNRNAYYEFTGNPGPTHNYRCGTAQRRLGPGVLRWRQRLHHKRWDRWEGRCIQQKAAPPHLSWARPFRTQGSQWGATTSLAQDSPKPITVRLPMGWGAGSGLVGEEASQYHFSILLKNPLFHQNLSSQPCTKMREAKLPSFSNYGLQWCFKQLSKEEFQTFKELLMEKASELAMCSFPWVEVNNANVEHLASLFHEHYKESLAWKISIHIFEKMNLSTLSEKARKEMKKYSLTEIPENSTQRKNDQEPSMKEVPEISQAIEQDGAIAAETKEEGFGDNTRDYKGYVMTKFATELDEYRGFENLASDCPEMQTLLGAFSPDQRGFRPRTVVLHGKSGIGKSTLARSVLLCWAQGELFKGMFSYVFFLHASDMQCMSEGSFAELISRKWPDSQVPMMEIMSQPERLLFVVDGFDDLDFASQDDDTNLCKDWAAKQPMSVLMLSLLRKVLLPESSLMITVRDTGIEKLKSMLTLPRYLFVGGISVEKRIQLLLGHMKDEHQKTQVLHSVVDNHLLLDECQVPVLGSLICEALNLREASGKSLPPTCQTLTGLYATFVFHQLTPRDASRHCLNQEERAILKSLCLMAVQGVWNRKFLFYGDDLGVHRLRESELSALFHTNILLRDRGCDRCYMFPHVSLQEFFAALYYVLEGLETERAPYPMFMENMSLVELQQISSNAHLFQMKRFLFGLMSKEVTGALEVLLGCRVPLAMKQGLLSWISLLGQQASTPAPPDLLDAFHCLFETQDEEFVRLALNSFQAVWLPINRRMDLMVSSFCLQHCQCLQKIRIDVHESFSEDEFTEAQPLIPQGTPIKTLADEGWKSLCFVLSTHPSLRQLDLSGSILNEWAMKTLCIKLRQPTCKIQNLIFKGVQVTLGLRHLWLTLITNRNIKYLNLGNTHLKDADLMMVCEALRHPNCLLESLRLDHCGLTPACCLVISQILVTSISLKSLSLVGNKVANQGIKPLCNALTASQCTLQKLILGNCGLTAADSQDLASALISNQSLTHLCLSSNSLGSEGVNMLCQAIKLPNCGLQRLILNECNLDVAGCGFLAFALMGNKHLTHLSLSMNPVEDGGMNLLCEVLMEPSCHLQDLELVKCHLTAACCKKLSHVITRSKHLKSLDLAVNALGDEGIIALCEGLKHRRASLRRLGLEACGLTSGCCEALASALLCSQRLTSLNLMQNNFSPVGMMKLCPAFAQPTSNLQIIGLWKWQYPTQIRKLLEEVQQLKPQIIIGDSWYSSDEDDRYWWKN</sequence>
<dbReference type="CTD" id="126206"/>
<dbReference type="InterPro" id="IPR004020">
    <property type="entry name" value="DAPIN"/>
</dbReference>
<keyword evidence="3" id="KW-0677">Repeat</keyword>
<dbReference type="Pfam" id="PF17776">
    <property type="entry name" value="NLRC4_HD2"/>
    <property type="match status" value="1"/>
</dbReference>
<dbReference type="Proteomes" id="UP000515165">
    <property type="component" value="Chromosome 17"/>
</dbReference>
<dbReference type="SMART" id="SM00368">
    <property type="entry name" value="LRR_RI"/>
    <property type="match status" value="12"/>
</dbReference>
<keyword evidence="9" id="KW-1185">Reference proteome</keyword>
<evidence type="ECO:0000256" key="4">
    <source>
        <dbReference type="ARBA" id="ARBA00022741"/>
    </source>
</evidence>
<evidence type="ECO:0000256" key="1">
    <source>
        <dbReference type="ARBA" id="ARBA00008665"/>
    </source>
</evidence>
<dbReference type="GO" id="GO:0005938">
    <property type="term" value="C:cell cortex"/>
    <property type="evidence" value="ECO:0007669"/>
    <property type="project" value="TreeGrafter"/>
</dbReference>
<proteinExistence type="inferred from homology"/>
<dbReference type="InterPro" id="IPR041267">
    <property type="entry name" value="NLRP_HD2"/>
</dbReference>
<dbReference type="PANTHER" id="PTHR45690">
    <property type="entry name" value="NACHT, LRR AND PYD DOMAINS-CONTAINING PROTEIN 12"/>
    <property type="match status" value="1"/>
</dbReference>
<dbReference type="InterPro" id="IPR032675">
    <property type="entry name" value="LRR_dom_sf"/>
</dbReference>
<evidence type="ECO:0000256" key="5">
    <source>
        <dbReference type="ARBA" id="ARBA00022840"/>
    </source>
</evidence>
<dbReference type="Pfam" id="PF13516">
    <property type="entry name" value="LRR_6"/>
    <property type="match status" value="5"/>
</dbReference>
<dbReference type="GO" id="GO:0005524">
    <property type="term" value="F:ATP binding"/>
    <property type="evidence" value="ECO:0007669"/>
    <property type="project" value="UniProtKB-KW"/>
</dbReference>
<dbReference type="GeneID" id="113936274"/>
<dbReference type="GO" id="GO:0005634">
    <property type="term" value="C:nucleus"/>
    <property type="evidence" value="ECO:0007669"/>
    <property type="project" value="TreeGrafter"/>
</dbReference>
<dbReference type="AlphaFoldDB" id="A0A6P9FI50"/>
<dbReference type="GO" id="GO:0005829">
    <property type="term" value="C:cytosol"/>
    <property type="evidence" value="ECO:0007669"/>
    <property type="project" value="TreeGrafter"/>
</dbReference>
<dbReference type="CDD" id="cd08320">
    <property type="entry name" value="Pyrin_NALPs"/>
    <property type="match status" value="1"/>
</dbReference>
<evidence type="ECO:0000256" key="3">
    <source>
        <dbReference type="ARBA" id="ARBA00022737"/>
    </source>
</evidence>
<gene>
    <name evidence="10" type="primary">NLRP5</name>
</gene>
<evidence type="ECO:0000256" key="6">
    <source>
        <dbReference type="SAM" id="MobiDB-lite"/>
    </source>
</evidence>
<dbReference type="Gene3D" id="3.40.50.300">
    <property type="entry name" value="P-loop containing nucleotide triphosphate hydrolases"/>
    <property type="match status" value="1"/>
</dbReference>
<evidence type="ECO:0000259" key="7">
    <source>
        <dbReference type="PROSITE" id="PS50824"/>
    </source>
</evidence>
<dbReference type="InterPro" id="IPR001611">
    <property type="entry name" value="Leu-rich_rpt"/>
</dbReference>
<feature type="region of interest" description="Disordered" evidence="6">
    <location>
        <begin position="263"/>
        <end position="283"/>
    </location>
</feature>
<organism evidence="9 10">
    <name type="scientific">Zalophus californianus</name>
    <name type="common">California sealion</name>
    <dbReference type="NCBI Taxonomy" id="9704"/>
    <lineage>
        <taxon>Eukaryota</taxon>
        <taxon>Metazoa</taxon>
        <taxon>Chordata</taxon>
        <taxon>Craniata</taxon>
        <taxon>Vertebrata</taxon>
        <taxon>Euteleostomi</taxon>
        <taxon>Mammalia</taxon>
        <taxon>Eutheria</taxon>
        <taxon>Laurasiatheria</taxon>
        <taxon>Carnivora</taxon>
        <taxon>Caniformia</taxon>
        <taxon>Pinnipedia</taxon>
        <taxon>Otariidae</taxon>
        <taxon>Zalophus</taxon>
    </lineage>
</organism>
<dbReference type="InterPro" id="IPR050637">
    <property type="entry name" value="NLRP_innate_immun_reg"/>
</dbReference>
<dbReference type="FunFam" id="3.40.50.300:FF:000442">
    <property type="entry name" value="NACHT, LRR and PYD domains-containing protein 3"/>
    <property type="match status" value="1"/>
</dbReference>
<reference evidence="10" key="1">
    <citation type="submission" date="2025-08" db="UniProtKB">
        <authorList>
            <consortium name="RefSeq"/>
        </authorList>
    </citation>
    <scope>IDENTIFICATION</scope>
    <source>
        <tissue evidence="10">Blood</tissue>
    </source>
</reference>
<keyword evidence="4" id="KW-0547">Nucleotide-binding</keyword>
<dbReference type="PROSITE" id="PS50837">
    <property type="entry name" value="NACHT"/>
    <property type="match status" value="1"/>
</dbReference>
<comment type="similarity">
    <text evidence="1">Belongs to the NLRP family.</text>
</comment>
<feature type="domain" description="NACHT" evidence="8">
    <location>
        <begin position="358"/>
        <end position="489"/>
    </location>
</feature>
<dbReference type="PANTHER" id="PTHR45690:SF7">
    <property type="entry name" value="NACHT, LRR AND PYD DOMAINS-CONTAINING PROTEIN 5"/>
    <property type="match status" value="1"/>
</dbReference>
<dbReference type="Pfam" id="PF17779">
    <property type="entry name" value="WHD_NOD2"/>
    <property type="match status" value="1"/>
</dbReference>
<dbReference type="Gene3D" id="1.10.533.10">
    <property type="entry name" value="Death Domain, Fas"/>
    <property type="match status" value="1"/>
</dbReference>
<dbReference type="Pfam" id="PF05729">
    <property type="entry name" value="NACHT"/>
    <property type="match status" value="1"/>
</dbReference>
<keyword evidence="5" id="KW-0067">ATP-binding</keyword>
<dbReference type="OrthoDB" id="120976at2759"/>
<evidence type="ECO:0000313" key="9">
    <source>
        <dbReference type="Proteomes" id="UP000515165"/>
    </source>
</evidence>
<dbReference type="SUPFAM" id="SSF52540">
    <property type="entry name" value="P-loop containing nucleoside triphosphate hydrolases"/>
    <property type="match status" value="1"/>
</dbReference>
<evidence type="ECO:0000256" key="2">
    <source>
        <dbReference type="ARBA" id="ARBA00022614"/>
    </source>
</evidence>
<dbReference type="PROSITE" id="PS50824">
    <property type="entry name" value="DAPIN"/>
    <property type="match status" value="1"/>
</dbReference>
<dbReference type="SMART" id="SM01289">
    <property type="entry name" value="PYRIN"/>
    <property type="match status" value="1"/>
</dbReference>
<dbReference type="GO" id="GO:0005739">
    <property type="term" value="C:mitochondrion"/>
    <property type="evidence" value="ECO:0007669"/>
    <property type="project" value="TreeGrafter"/>
</dbReference>
<dbReference type="InterPro" id="IPR007111">
    <property type="entry name" value="NACHT_NTPase"/>
</dbReference>
<evidence type="ECO:0000313" key="10">
    <source>
        <dbReference type="RefSeq" id="XP_035580817.1"/>
    </source>
</evidence>
<dbReference type="Gene3D" id="3.80.10.10">
    <property type="entry name" value="Ribonuclease Inhibitor"/>
    <property type="match status" value="1"/>
</dbReference>
<protein>
    <submittedName>
        <fullName evidence="10">NACHT, LRR and PYD domains-containing protein 5</fullName>
    </submittedName>
</protein>
<dbReference type="SUPFAM" id="SSF52047">
    <property type="entry name" value="RNI-like"/>
    <property type="match status" value="1"/>
</dbReference>
<name>A0A6P9FI50_ZALCA</name>
<dbReference type="GO" id="GO:0106333">
    <property type="term" value="C:subcortical maternal complex"/>
    <property type="evidence" value="ECO:0007669"/>
    <property type="project" value="TreeGrafter"/>
</dbReference>
<dbReference type="InterPro" id="IPR027417">
    <property type="entry name" value="P-loop_NTPase"/>
</dbReference>
<keyword evidence="2" id="KW-0433">Leucine-rich repeat</keyword>
<dbReference type="Pfam" id="PF02758">
    <property type="entry name" value="PYRIN"/>
    <property type="match status" value="1"/>
</dbReference>
<feature type="compositionally biased region" description="Basic and acidic residues" evidence="6">
    <location>
        <begin position="271"/>
        <end position="283"/>
    </location>
</feature>
<dbReference type="InterPro" id="IPR011029">
    <property type="entry name" value="DEATH-like_dom_sf"/>
</dbReference>
<accession>A0A6P9FI50</accession>
<dbReference type="SUPFAM" id="SSF47986">
    <property type="entry name" value="DEATH domain"/>
    <property type="match status" value="1"/>
</dbReference>
<dbReference type="GO" id="GO:0050727">
    <property type="term" value="P:regulation of inflammatory response"/>
    <property type="evidence" value="ECO:0007669"/>
    <property type="project" value="TreeGrafter"/>
</dbReference>
<dbReference type="InterPro" id="IPR041075">
    <property type="entry name" value="NOD1/2_WH"/>
</dbReference>